<dbReference type="Proteomes" id="UP000190814">
    <property type="component" value="Unassembled WGS sequence"/>
</dbReference>
<feature type="signal peptide" evidence="1">
    <location>
        <begin position="1"/>
        <end position="25"/>
    </location>
</feature>
<dbReference type="EMBL" id="FUXZ01000005">
    <property type="protein sequence ID" value="SKA64691.1"/>
    <property type="molecule type" value="Genomic_DNA"/>
</dbReference>
<dbReference type="RefSeq" id="WP_078765885.1">
    <property type="nucleotide sequence ID" value="NZ_FUXZ01000005.1"/>
</dbReference>
<dbReference type="STRING" id="39495.SAMN02745111_01015"/>
<proteinExistence type="predicted"/>
<sequence length="513" mass="58410">MLKIKRKMISVIMIISMLCSQMNCFCDLVFANPETEQSNFEFYFYDANGNEFSTVSTGKPKVMIFGGYNNRYTDDVMKKLESGYKGHSCVDLYYIEESISFEETDVLHTIEEQYKNIDGLQVMAATTEYCTYYLSNYFVTFAPDKLVQLCDDNGECQTVFYYPVVVYISASNEVLDVEMTNIVDVMNIDQRICELFPECVVCKDCREYNGNEIGENCSKTTLPCDNLDYVFETVGGTLATTRSNGKSKILIFAQPYCSYCHSELEGLNNNFESYKDIDIAVIDIYDYSLEALKRGFSDKYTNLNMDVCKDTNDVGEKYMEYLRCDSRIYTPTTVIIGADNKIIGYYVGYSEYLYQWILGDIENYKAKGDGTTCIGDECYDMSEDKTCIGDECENDINSDSKINLNNKKLNKLKISSATKSINGKKTKIKLSKKLQSEAAGIVIRVYDAKAGAKVLNKNYLVKKTVAGNKKTYSLSAKKLKGKRNIYVRVRAYKVADGKKKYGEWSDVKKVKTY</sequence>
<dbReference type="Gene3D" id="3.40.30.10">
    <property type="entry name" value="Glutaredoxin"/>
    <property type="match status" value="1"/>
</dbReference>
<dbReference type="Pfam" id="PF00578">
    <property type="entry name" value="AhpC-TSA"/>
    <property type="match status" value="1"/>
</dbReference>
<dbReference type="GO" id="GO:0016491">
    <property type="term" value="F:oxidoreductase activity"/>
    <property type="evidence" value="ECO:0007669"/>
    <property type="project" value="InterPro"/>
</dbReference>
<evidence type="ECO:0000256" key="1">
    <source>
        <dbReference type="SAM" id="SignalP"/>
    </source>
</evidence>
<dbReference type="OrthoDB" id="2067323at2"/>
<feature type="domain" description="Alkyl hydroperoxide reductase subunit C/ Thiol specific antioxidant" evidence="2">
    <location>
        <begin position="235"/>
        <end position="342"/>
    </location>
</feature>
<feature type="chain" id="PRO_5039004558" evidence="1">
    <location>
        <begin position="26"/>
        <end position="513"/>
    </location>
</feature>
<evidence type="ECO:0000313" key="3">
    <source>
        <dbReference type="EMBL" id="SKA64691.1"/>
    </source>
</evidence>
<keyword evidence="4" id="KW-1185">Reference proteome</keyword>
<evidence type="ECO:0000313" key="4">
    <source>
        <dbReference type="Proteomes" id="UP000190814"/>
    </source>
</evidence>
<dbReference type="AlphaFoldDB" id="A0A1T4VJD5"/>
<dbReference type="InterPro" id="IPR036249">
    <property type="entry name" value="Thioredoxin-like_sf"/>
</dbReference>
<dbReference type="SUPFAM" id="SSF52833">
    <property type="entry name" value="Thioredoxin-like"/>
    <property type="match status" value="1"/>
</dbReference>
<evidence type="ECO:0000259" key="2">
    <source>
        <dbReference type="Pfam" id="PF00578"/>
    </source>
</evidence>
<keyword evidence="1" id="KW-0732">Signal</keyword>
<gene>
    <name evidence="3" type="ORF">SAMN02745111_01015</name>
</gene>
<organism evidence="3 4">
    <name type="scientific">Eubacterium uniforme</name>
    <dbReference type="NCBI Taxonomy" id="39495"/>
    <lineage>
        <taxon>Bacteria</taxon>
        <taxon>Bacillati</taxon>
        <taxon>Bacillota</taxon>
        <taxon>Clostridia</taxon>
        <taxon>Eubacteriales</taxon>
        <taxon>Eubacteriaceae</taxon>
        <taxon>Eubacterium</taxon>
    </lineage>
</organism>
<accession>A0A1T4VJD5</accession>
<protein>
    <submittedName>
        <fullName evidence="3">Peroxiredoxin</fullName>
    </submittedName>
</protein>
<dbReference type="InterPro" id="IPR000866">
    <property type="entry name" value="AhpC/TSA"/>
</dbReference>
<dbReference type="GO" id="GO:0016209">
    <property type="term" value="F:antioxidant activity"/>
    <property type="evidence" value="ECO:0007669"/>
    <property type="project" value="InterPro"/>
</dbReference>
<name>A0A1T4VJD5_9FIRM</name>
<reference evidence="3 4" key="1">
    <citation type="submission" date="2017-02" db="EMBL/GenBank/DDBJ databases">
        <authorList>
            <person name="Peterson S.W."/>
        </authorList>
    </citation>
    <scope>NUCLEOTIDE SEQUENCE [LARGE SCALE GENOMIC DNA]</scope>
    <source>
        <strain evidence="3 4">ATCC 35992</strain>
    </source>
</reference>